<evidence type="ECO:0000259" key="2">
    <source>
        <dbReference type="Pfam" id="PF08241"/>
    </source>
</evidence>
<feature type="domain" description="Methyltransferase type 11" evidence="2">
    <location>
        <begin position="71"/>
        <end position="160"/>
    </location>
</feature>
<organism evidence="3 4">
    <name type="scientific">Thermoflexus hugenholtzii JAD2</name>
    <dbReference type="NCBI Taxonomy" id="877466"/>
    <lineage>
        <taxon>Bacteria</taxon>
        <taxon>Bacillati</taxon>
        <taxon>Chloroflexota</taxon>
        <taxon>Thermoflexia</taxon>
        <taxon>Thermoflexales</taxon>
        <taxon>Thermoflexaceae</taxon>
        <taxon>Thermoflexus</taxon>
    </lineage>
</organism>
<dbReference type="InParanoid" id="A0A212PZ12"/>
<keyword evidence="3" id="KW-0808">Transferase</keyword>
<dbReference type="SUPFAM" id="SSF53335">
    <property type="entry name" value="S-adenosyl-L-methionine-dependent methyltransferases"/>
    <property type="match status" value="1"/>
</dbReference>
<dbReference type="InterPro" id="IPR029063">
    <property type="entry name" value="SAM-dependent_MTases_sf"/>
</dbReference>
<sequence>MDLFSRALNLIGGHPCSAETRFQGIATPSFHPDRLERIARMEAGHFWFVGRRAILQHWLRRIALPAEGLVLDAGCGTGWTVRWLADQGFRVMGVDVLSDGLRDLKARAPSLALVQGDARRLPLRAGGVFAVLLLDVLEHLEDHEALQEAQRVLKPGGWVLLSVPAFPWLWSARDREAGHRRRYTPMMLRSRLKEAGFRIIDMRFYMFLLFPLILASRWAGRHHPGFQGFEERPSRWLNRLLLQVVRLEVAMGRWIRWPWGSTLLALARKDPLCQSRNPGLDGASPQAGEDAGAPEPPSSKAGAP</sequence>
<keyword evidence="4" id="KW-1185">Reference proteome</keyword>
<dbReference type="GO" id="GO:0032259">
    <property type="term" value="P:methylation"/>
    <property type="evidence" value="ECO:0007669"/>
    <property type="project" value="UniProtKB-KW"/>
</dbReference>
<keyword evidence="3" id="KW-0489">Methyltransferase</keyword>
<reference evidence="4" key="1">
    <citation type="submission" date="2017-06" db="EMBL/GenBank/DDBJ databases">
        <authorList>
            <person name="Varghese N."/>
            <person name="Submissions S."/>
        </authorList>
    </citation>
    <scope>NUCLEOTIDE SEQUENCE [LARGE SCALE GENOMIC DNA]</scope>
    <source>
        <strain evidence="4">JAD2</strain>
    </source>
</reference>
<evidence type="ECO:0000313" key="4">
    <source>
        <dbReference type="Proteomes" id="UP000197025"/>
    </source>
</evidence>
<feature type="region of interest" description="Disordered" evidence="1">
    <location>
        <begin position="275"/>
        <end position="304"/>
    </location>
</feature>
<dbReference type="Gene3D" id="3.40.50.150">
    <property type="entry name" value="Vaccinia Virus protein VP39"/>
    <property type="match status" value="1"/>
</dbReference>
<proteinExistence type="predicted"/>
<dbReference type="Pfam" id="PF08241">
    <property type="entry name" value="Methyltransf_11"/>
    <property type="match status" value="1"/>
</dbReference>
<accession>A0A212PZ12</accession>
<keyword evidence="3" id="KW-0830">Ubiquinone</keyword>
<dbReference type="CDD" id="cd02440">
    <property type="entry name" value="AdoMet_MTases"/>
    <property type="match status" value="1"/>
</dbReference>
<dbReference type="EMBL" id="FYEK01000003">
    <property type="protein sequence ID" value="SNB52253.1"/>
    <property type="molecule type" value="Genomic_DNA"/>
</dbReference>
<gene>
    <name evidence="3" type="ORF">SAMN02746019_00022800</name>
</gene>
<dbReference type="GO" id="GO:0008757">
    <property type="term" value="F:S-adenosylmethionine-dependent methyltransferase activity"/>
    <property type="evidence" value="ECO:0007669"/>
    <property type="project" value="InterPro"/>
</dbReference>
<name>A0A212PZ12_9CHLR</name>
<dbReference type="AlphaFoldDB" id="A0A212PZ12"/>
<evidence type="ECO:0000313" key="3">
    <source>
        <dbReference type="EMBL" id="SNB52253.1"/>
    </source>
</evidence>
<protein>
    <submittedName>
        <fullName evidence="3">Ubiquinone/menaquinone biosynthesis C-methylase UbiE</fullName>
    </submittedName>
</protein>
<dbReference type="PANTHER" id="PTHR43861">
    <property type="entry name" value="TRANS-ACONITATE 2-METHYLTRANSFERASE-RELATED"/>
    <property type="match status" value="1"/>
</dbReference>
<dbReference type="InterPro" id="IPR013216">
    <property type="entry name" value="Methyltransf_11"/>
</dbReference>
<evidence type="ECO:0000256" key="1">
    <source>
        <dbReference type="SAM" id="MobiDB-lite"/>
    </source>
</evidence>
<dbReference type="Proteomes" id="UP000197025">
    <property type="component" value="Unassembled WGS sequence"/>
</dbReference>